<organism evidence="2 3">
    <name type="scientific">Mesocestoides corti</name>
    <name type="common">Flatworm</name>
    <dbReference type="NCBI Taxonomy" id="53468"/>
    <lineage>
        <taxon>Eukaryota</taxon>
        <taxon>Metazoa</taxon>
        <taxon>Spiralia</taxon>
        <taxon>Lophotrochozoa</taxon>
        <taxon>Platyhelminthes</taxon>
        <taxon>Cestoda</taxon>
        <taxon>Eucestoda</taxon>
        <taxon>Cyclophyllidea</taxon>
        <taxon>Mesocestoididae</taxon>
        <taxon>Mesocestoides</taxon>
    </lineage>
</organism>
<dbReference type="WBParaSite" id="MCU_011931-RA">
    <property type="protein sequence ID" value="MCU_011931-RA"/>
    <property type="gene ID" value="MCU_011931"/>
</dbReference>
<protein>
    <submittedName>
        <fullName evidence="2 4">Uncharacterized protein</fullName>
    </submittedName>
</protein>
<name>A0A0R3UAD1_MESCO</name>
<reference evidence="4" key="2">
    <citation type="submission" date="2019-11" db="UniProtKB">
        <authorList>
            <consortium name="WormBaseParasite"/>
        </authorList>
    </citation>
    <scope>IDENTIFICATION</scope>
</reference>
<keyword evidence="3" id="KW-1185">Reference proteome</keyword>
<proteinExistence type="predicted"/>
<feature type="region of interest" description="Disordered" evidence="1">
    <location>
        <begin position="51"/>
        <end position="76"/>
    </location>
</feature>
<gene>
    <name evidence="2" type="ORF">MCOS_LOCUS3880</name>
</gene>
<dbReference type="EMBL" id="UXSR01001076">
    <property type="protein sequence ID" value="VDD77877.1"/>
    <property type="molecule type" value="Genomic_DNA"/>
</dbReference>
<accession>A0A0R3UAD1</accession>
<evidence type="ECO:0000313" key="4">
    <source>
        <dbReference type="WBParaSite" id="MCU_011931-RA"/>
    </source>
</evidence>
<feature type="compositionally biased region" description="Acidic residues" evidence="1">
    <location>
        <begin position="51"/>
        <end position="66"/>
    </location>
</feature>
<dbReference type="AlphaFoldDB" id="A0A0R3UAD1"/>
<evidence type="ECO:0000313" key="2">
    <source>
        <dbReference type="EMBL" id="VDD77877.1"/>
    </source>
</evidence>
<feature type="compositionally biased region" description="Basic and acidic residues" evidence="1">
    <location>
        <begin position="67"/>
        <end position="76"/>
    </location>
</feature>
<sequence length="76" mass="8720">MDAIATRGRSEFNWNGARERFDPGTSINATRSRCSTTTHATLFSGVCVATWEEEEDEEEEEEEEEEKEGKEDPELY</sequence>
<evidence type="ECO:0000313" key="3">
    <source>
        <dbReference type="Proteomes" id="UP000267029"/>
    </source>
</evidence>
<dbReference type="Proteomes" id="UP000267029">
    <property type="component" value="Unassembled WGS sequence"/>
</dbReference>
<reference evidence="2 3" key="1">
    <citation type="submission" date="2018-10" db="EMBL/GenBank/DDBJ databases">
        <authorList>
            <consortium name="Pathogen Informatics"/>
        </authorList>
    </citation>
    <scope>NUCLEOTIDE SEQUENCE [LARGE SCALE GENOMIC DNA]</scope>
</reference>
<evidence type="ECO:0000256" key="1">
    <source>
        <dbReference type="SAM" id="MobiDB-lite"/>
    </source>
</evidence>